<keyword evidence="1" id="KW-1133">Transmembrane helix</keyword>
<evidence type="ECO:0000256" key="1">
    <source>
        <dbReference type="SAM" id="Phobius"/>
    </source>
</evidence>
<evidence type="ECO:0000313" key="3">
    <source>
        <dbReference type="Proteomes" id="UP000799421"/>
    </source>
</evidence>
<name>A0A6A7C0D4_9PEZI</name>
<keyword evidence="3" id="KW-1185">Reference proteome</keyword>
<dbReference type="Proteomes" id="UP000799421">
    <property type="component" value="Unassembled WGS sequence"/>
</dbReference>
<keyword evidence="1" id="KW-0472">Membrane</keyword>
<protein>
    <submittedName>
        <fullName evidence="2">Uncharacterized protein</fullName>
    </submittedName>
</protein>
<dbReference type="AlphaFoldDB" id="A0A6A7C0D4"/>
<organism evidence="2 3">
    <name type="scientific">Piedraia hortae CBS 480.64</name>
    <dbReference type="NCBI Taxonomy" id="1314780"/>
    <lineage>
        <taxon>Eukaryota</taxon>
        <taxon>Fungi</taxon>
        <taxon>Dikarya</taxon>
        <taxon>Ascomycota</taxon>
        <taxon>Pezizomycotina</taxon>
        <taxon>Dothideomycetes</taxon>
        <taxon>Dothideomycetidae</taxon>
        <taxon>Capnodiales</taxon>
        <taxon>Piedraiaceae</taxon>
        <taxon>Piedraia</taxon>
    </lineage>
</organism>
<sequence>MPLTNKYVREAGIRKERRCQPPTMAVYVVCLFIVSLLAVIIIYLKRTFLR</sequence>
<gene>
    <name evidence="2" type="ORF">K470DRAFT_270405</name>
</gene>
<proteinExistence type="predicted"/>
<accession>A0A6A7C0D4</accession>
<keyword evidence="1" id="KW-0812">Transmembrane</keyword>
<dbReference type="EMBL" id="MU005978">
    <property type="protein sequence ID" value="KAF2860772.1"/>
    <property type="molecule type" value="Genomic_DNA"/>
</dbReference>
<reference evidence="2" key="1">
    <citation type="journal article" date="2020" name="Stud. Mycol.">
        <title>101 Dothideomycetes genomes: a test case for predicting lifestyles and emergence of pathogens.</title>
        <authorList>
            <person name="Haridas S."/>
            <person name="Albert R."/>
            <person name="Binder M."/>
            <person name="Bloem J."/>
            <person name="Labutti K."/>
            <person name="Salamov A."/>
            <person name="Andreopoulos B."/>
            <person name="Baker S."/>
            <person name="Barry K."/>
            <person name="Bills G."/>
            <person name="Bluhm B."/>
            <person name="Cannon C."/>
            <person name="Castanera R."/>
            <person name="Culley D."/>
            <person name="Daum C."/>
            <person name="Ezra D."/>
            <person name="Gonzalez J."/>
            <person name="Henrissat B."/>
            <person name="Kuo A."/>
            <person name="Liang C."/>
            <person name="Lipzen A."/>
            <person name="Lutzoni F."/>
            <person name="Magnuson J."/>
            <person name="Mondo S."/>
            <person name="Nolan M."/>
            <person name="Ohm R."/>
            <person name="Pangilinan J."/>
            <person name="Park H.-J."/>
            <person name="Ramirez L."/>
            <person name="Alfaro M."/>
            <person name="Sun H."/>
            <person name="Tritt A."/>
            <person name="Yoshinaga Y."/>
            <person name="Zwiers L.-H."/>
            <person name="Turgeon B."/>
            <person name="Goodwin S."/>
            <person name="Spatafora J."/>
            <person name="Crous P."/>
            <person name="Grigoriev I."/>
        </authorList>
    </citation>
    <scope>NUCLEOTIDE SEQUENCE</scope>
    <source>
        <strain evidence="2">CBS 480.64</strain>
    </source>
</reference>
<evidence type="ECO:0000313" key="2">
    <source>
        <dbReference type="EMBL" id="KAF2860772.1"/>
    </source>
</evidence>
<feature type="transmembrane region" description="Helical" evidence="1">
    <location>
        <begin position="24"/>
        <end position="44"/>
    </location>
</feature>